<evidence type="ECO:0000313" key="3">
    <source>
        <dbReference type="Proteomes" id="UP001237642"/>
    </source>
</evidence>
<feature type="transmembrane region" description="Helical" evidence="1">
    <location>
        <begin position="253"/>
        <end position="281"/>
    </location>
</feature>
<proteinExistence type="predicted"/>
<gene>
    <name evidence="2" type="ORF">POM88_045834</name>
</gene>
<reference evidence="2" key="1">
    <citation type="submission" date="2023-02" db="EMBL/GenBank/DDBJ databases">
        <title>Genome of toxic invasive species Heracleum sosnowskyi carries increased number of genes despite the absence of recent whole-genome duplications.</title>
        <authorList>
            <person name="Schelkunov M."/>
            <person name="Shtratnikova V."/>
            <person name="Makarenko M."/>
            <person name="Klepikova A."/>
            <person name="Omelchenko D."/>
            <person name="Novikova G."/>
            <person name="Obukhova E."/>
            <person name="Bogdanov V."/>
            <person name="Penin A."/>
            <person name="Logacheva M."/>
        </authorList>
    </citation>
    <scope>NUCLEOTIDE SEQUENCE</scope>
    <source>
        <strain evidence="2">Hsosn_3</strain>
        <tissue evidence="2">Leaf</tissue>
    </source>
</reference>
<feature type="transmembrane region" description="Helical" evidence="1">
    <location>
        <begin position="131"/>
        <end position="155"/>
    </location>
</feature>
<reference evidence="2" key="2">
    <citation type="submission" date="2023-05" db="EMBL/GenBank/DDBJ databases">
        <authorList>
            <person name="Schelkunov M.I."/>
        </authorList>
    </citation>
    <scope>NUCLEOTIDE SEQUENCE</scope>
    <source>
        <strain evidence="2">Hsosn_3</strain>
        <tissue evidence="2">Leaf</tissue>
    </source>
</reference>
<dbReference type="PANTHER" id="PTHR33133">
    <property type="entry name" value="OS08G0107100 PROTEIN-RELATED"/>
    <property type="match status" value="1"/>
</dbReference>
<keyword evidence="1" id="KW-0472">Membrane</keyword>
<dbReference type="Proteomes" id="UP001237642">
    <property type="component" value="Unassembled WGS sequence"/>
</dbReference>
<feature type="transmembrane region" description="Helical" evidence="1">
    <location>
        <begin position="216"/>
        <end position="241"/>
    </location>
</feature>
<name>A0AAD8H858_9APIA</name>
<dbReference type="PANTHER" id="PTHR33133:SF51">
    <property type="entry name" value="THH1_TOM1_TOM3 DOMAIN-CONTAINING PROTEIN"/>
    <property type="match status" value="1"/>
</dbReference>
<feature type="transmembrane region" description="Helical" evidence="1">
    <location>
        <begin position="167"/>
        <end position="196"/>
    </location>
</feature>
<dbReference type="EMBL" id="JAUIZM010000010">
    <property type="protein sequence ID" value="KAK1361360.1"/>
    <property type="molecule type" value="Genomic_DNA"/>
</dbReference>
<organism evidence="2 3">
    <name type="scientific">Heracleum sosnowskyi</name>
    <dbReference type="NCBI Taxonomy" id="360622"/>
    <lineage>
        <taxon>Eukaryota</taxon>
        <taxon>Viridiplantae</taxon>
        <taxon>Streptophyta</taxon>
        <taxon>Embryophyta</taxon>
        <taxon>Tracheophyta</taxon>
        <taxon>Spermatophyta</taxon>
        <taxon>Magnoliopsida</taxon>
        <taxon>eudicotyledons</taxon>
        <taxon>Gunneridae</taxon>
        <taxon>Pentapetalae</taxon>
        <taxon>asterids</taxon>
        <taxon>campanulids</taxon>
        <taxon>Apiales</taxon>
        <taxon>Apiaceae</taxon>
        <taxon>Apioideae</taxon>
        <taxon>apioid superclade</taxon>
        <taxon>Tordylieae</taxon>
        <taxon>Tordyliinae</taxon>
        <taxon>Heracleum</taxon>
    </lineage>
</organism>
<protein>
    <submittedName>
        <fullName evidence="2">Uncharacterized protein</fullName>
    </submittedName>
</protein>
<keyword evidence="1" id="KW-0812">Transmembrane</keyword>
<comment type="caution">
    <text evidence="2">The sequence shown here is derived from an EMBL/GenBank/DDBJ whole genome shotgun (WGS) entry which is preliminary data.</text>
</comment>
<accession>A0AAD8H858</accession>
<evidence type="ECO:0000313" key="2">
    <source>
        <dbReference type="EMBL" id="KAK1361360.1"/>
    </source>
</evidence>
<feature type="transmembrane region" description="Helical" evidence="1">
    <location>
        <begin position="30"/>
        <end position="48"/>
    </location>
</feature>
<evidence type="ECO:0000256" key="1">
    <source>
        <dbReference type="SAM" id="Phobius"/>
    </source>
</evidence>
<dbReference type="AlphaFoldDB" id="A0AAD8H858"/>
<keyword evidence="3" id="KW-1185">Reference proteome</keyword>
<sequence length="339" mass="38543">METSQEDMKLLGVFGICRESHKIMSPWRKIFNQIALAFILPCSIFLAQTRTSKIQISRIQDQGYWGEYTYTSPDRVVHIRLNVAHFAFPFICSLLSTSAVVYTIACIYANRDVSFKKVVSILPQVCIRKRLIITFIVTYLLIFLYMAVTGGALAFCLRINGGIASLFLSFIVLIGWIVGFVYITTVLQLASVVTILEESHGVEAMKRSRNLTKGKFRVVLSISFILNVVVWTIHFVFYNFVSQGIALGMWRRAIVGFVCLAVLVTVYLYGLVLQTITYFVCKSYHNEIIDKATLSQHLGEYEGRFYDPNAVQLKQIYSVALIRAVETINIVLDKLLNMY</sequence>
<feature type="transmembrane region" description="Helical" evidence="1">
    <location>
        <begin position="86"/>
        <end position="110"/>
    </location>
</feature>
<keyword evidence="1" id="KW-1133">Transmembrane helix</keyword>